<dbReference type="EMBL" id="RKLQ01000002">
    <property type="protein sequence ID" value="MBX0305028.1"/>
    <property type="molecule type" value="Genomic_DNA"/>
</dbReference>
<evidence type="ECO:0000259" key="3">
    <source>
        <dbReference type="Pfam" id="PF11127"/>
    </source>
</evidence>
<keyword evidence="2" id="KW-0812">Transmembrane</keyword>
<keyword evidence="2" id="KW-0472">Membrane</keyword>
<evidence type="ECO:0000256" key="2">
    <source>
        <dbReference type="SAM" id="Phobius"/>
    </source>
</evidence>
<organism evidence="4 5">
    <name type="scientific">Haloarcula salinisoli</name>
    <dbReference type="NCBI Taxonomy" id="2487746"/>
    <lineage>
        <taxon>Archaea</taxon>
        <taxon>Methanobacteriati</taxon>
        <taxon>Methanobacteriota</taxon>
        <taxon>Stenosarchaea group</taxon>
        <taxon>Halobacteria</taxon>
        <taxon>Halobacteriales</taxon>
        <taxon>Haloarculaceae</taxon>
        <taxon>Haloarcula</taxon>
    </lineage>
</organism>
<keyword evidence="2" id="KW-1133">Transmembrane helix</keyword>
<dbReference type="Proteomes" id="UP000783863">
    <property type="component" value="Unassembled WGS sequence"/>
</dbReference>
<protein>
    <submittedName>
        <fullName evidence="4">DUF2892 domain-containing protein</fullName>
    </submittedName>
</protein>
<dbReference type="AlphaFoldDB" id="A0A8J7YJY9"/>
<evidence type="ECO:0000256" key="1">
    <source>
        <dbReference type="SAM" id="MobiDB-lite"/>
    </source>
</evidence>
<evidence type="ECO:0000313" key="5">
    <source>
        <dbReference type="Proteomes" id="UP000783863"/>
    </source>
</evidence>
<dbReference type="RefSeq" id="WP_220589223.1">
    <property type="nucleotide sequence ID" value="NZ_RKLQ01000002.1"/>
</dbReference>
<dbReference type="Pfam" id="PF11127">
    <property type="entry name" value="YgaP-like_TM"/>
    <property type="match status" value="1"/>
</dbReference>
<sequence>MDDTKNVGGRDRLVRFLLAAVLSIVSVRWLRSGKRVRGLLAGVGALGFGYNATTGYCGVNDALDVDTTGESEEVSIEFDESDDPTSGPSDEAEGKKKQRNQLTCAACGDPIVPGQSRGPNADDDIVHDGCA</sequence>
<comment type="caution">
    <text evidence="4">The sequence shown here is derived from an EMBL/GenBank/DDBJ whole genome shotgun (WGS) entry which is preliminary data.</text>
</comment>
<proteinExistence type="predicted"/>
<feature type="region of interest" description="Disordered" evidence="1">
    <location>
        <begin position="68"/>
        <end position="131"/>
    </location>
</feature>
<feature type="transmembrane region" description="Helical" evidence="2">
    <location>
        <begin position="12"/>
        <end position="30"/>
    </location>
</feature>
<feature type="compositionally biased region" description="Acidic residues" evidence="1">
    <location>
        <begin position="68"/>
        <end position="83"/>
    </location>
</feature>
<name>A0A8J7YJY9_9EURY</name>
<keyword evidence="5" id="KW-1185">Reference proteome</keyword>
<accession>A0A8J7YJY9</accession>
<feature type="domain" description="Inner membrane protein YgaP-like transmembrane" evidence="3">
    <location>
        <begin position="4"/>
        <end position="69"/>
    </location>
</feature>
<dbReference type="InterPro" id="IPR021309">
    <property type="entry name" value="YgaP-like_TM"/>
</dbReference>
<evidence type="ECO:0000313" key="4">
    <source>
        <dbReference type="EMBL" id="MBX0305028.1"/>
    </source>
</evidence>
<reference evidence="4" key="1">
    <citation type="submission" date="2021-06" db="EMBL/GenBank/DDBJ databases">
        <title>Halomicroarcula sp. F24A a new haloarchaeum isolated from saline soil.</title>
        <authorList>
            <person name="Duran-Viseras A."/>
            <person name="Sanchez-Porro C."/>
            <person name="Ventosa A."/>
        </authorList>
    </citation>
    <scope>NUCLEOTIDE SEQUENCE</scope>
    <source>
        <strain evidence="4">F24A</strain>
    </source>
</reference>
<gene>
    <name evidence="4" type="ORF">EGD98_15275</name>
</gene>